<dbReference type="Proteomes" id="UP001054889">
    <property type="component" value="Unassembled WGS sequence"/>
</dbReference>
<proteinExistence type="predicted"/>
<evidence type="ECO:0000259" key="4">
    <source>
        <dbReference type="PROSITE" id="PS51473"/>
    </source>
</evidence>
<dbReference type="PANTHER" id="PTHR32099:SF42">
    <property type="entry name" value="CYSTEINE-RICH RECEPTOR-LIKE PROTEIN KINASE 9-RELATED"/>
    <property type="match status" value="1"/>
</dbReference>
<evidence type="ECO:0000313" key="5">
    <source>
        <dbReference type="EMBL" id="GJN20307.1"/>
    </source>
</evidence>
<name>A0AAV5ECP9_ELECO</name>
<dbReference type="FunFam" id="3.30.430.20:FF:000028">
    <property type="entry name" value="Putative DUF26-domain receptor-like protein kinase family protein"/>
    <property type="match status" value="1"/>
</dbReference>
<evidence type="ECO:0000256" key="1">
    <source>
        <dbReference type="ARBA" id="ARBA00022729"/>
    </source>
</evidence>
<dbReference type="Pfam" id="PF01657">
    <property type="entry name" value="Stress-antifung"/>
    <property type="match status" value="1"/>
</dbReference>
<dbReference type="InterPro" id="IPR038408">
    <property type="entry name" value="GNK2_sf"/>
</dbReference>
<dbReference type="PANTHER" id="PTHR32099">
    <property type="entry name" value="CYSTEINE-RICH REPEAT SECRETORY PROTEIN"/>
    <property type="match status" value="1"/>
</dbReference>
<dbReference type="InterPro" id="IPR002902">
    <property type="entry name" value="GNK2"/>
</dbReference>
<organism evidence="5 6">
    <name type="scientific">Eleusine coracana subsp. coracana</name>
    <dbReference type="NCBI Taxonomy" id="191504"/>
    <lineage>
        <taxon>Eukaryota</taxon>
        <taxon>Viridiplantae</taxon>
        <taxon>Streptophyta</taxon>
        <taxon>Embryophyta</taxon>
        <taxon>Tracheophyta</taxon>
        <taxon>Spermatophyta</taxon>
        <taxon>Magnoliopsida</taxon>
        <taxon>Liliopsida</taxon>
        <taxon>Poales</taxon>
        <taxon>Poaceae</taxon>
        <taxon>PACMAD clade</taxon>
        <taxon>Chloridoideae</taxon>
        <taxon>Cynodonteae</taxon>
        <taxon>Eleusininae</taxon>
        <taxon>Eleusine</taxon>
    </lineage>
</organism>
<reference evidence="5" key="2">
    <citation type="submission" date="2021-12" db="EMBL/GenBank/DDBJ databases">
        <title>Resequencing data analysis of finger millet.</title>
        <authorList>
            <person name="Hatakeyama M."/>
            <person name="Aluri S."/>
            <person name="Balachadran M.T."/>
            <person name="Sivarajan S.R."/>
            <person name="Poveda L."/>
            <person name="Shimizu-Inatsugi R."/>
            <person name="Schlapbach R."/>
            <person name="Sreeman S.M."/>
            <person name="Shimizu K.K."/>
        </authorList>
    </citation>
    <scope>NUCLEOTIDE SEQUENCE</scope>
</reference>
<keyword evidence="2" id="KW-0677">Repeat</keyword>
<dbReference type="CDD" id="cd23509">
    <property type="entry name" value="Gnk2-like"/>
    <property type="match status" value="1"/>
</dbReference>
<feature type="chain" id="PRO_5043349374" description="Gnk2-homologous domain-containing protein" evidence="3">
    <location>
        <begin position="19"/>
        <end position="185"/>
    </location>
</feature>
<evidence type="ECO:0000313" key="6">
    <source>
        <dbReference type="Proteomes" id="UP001054889"/>
    </source>
</evidence>
<sequence length="185" mass="19858">MAIIIAAVLLVLLGGLESLPASADVFCDNVKLVAAALPKNTSSSPVHFAATAFGKAPGVVYALALCRGDVVNNTACGDCVTNTFQKFTVPEQQQCYQEAKYFGDPCFVVYSAYNILGPSNATEESGHDIPWVKWNEKNVTSEVDLVVGLTQKLLVETVERAATATPRRFATGVMDSGTAYRWCTR</sequence>
<keyword evidence="6" id="KW-1185">Reference proteome</keyword>
<protein>
    <recommendedName>
        <fullName evidence="4">Gnk2-homologous domain-containing protein</fullName>
    </recommendedName>
</protein>
<comment type="caution">
    <text evidence="5">The sequence shown here is derived from an EMBL/GenBank/DDBJ whole genome shotgun (WGS) entry which is preliminary data.</text>
</comment>
<reference evidence="5" key="1">
    <citation type="journal article" date="2018" name="DNA Res.">
        <title>Multiple hybrid de novo genome assembly of finger millet, an orphan allotetraploid crop.</title>
        <authorList>
            <person name="Hatakeyama M."/>
            <person name="Aluri S."/>
            <person name="Balachadran M.T."/>
            <person name="Sivarajan S.R."/>
            <person name="Patrignani A."/>
            <person name="Gruter S."/>
            <person name="Poveda L."/>
            <person name="Shimizu-Inatsugi R."/>
            <person name="Baeten J."/>
            <person name="Francoijs K.J."/>
            <person name="Nataraja K.N."/>
            <person name="Reddy Y.A.N."/>
            <person name="Phadnis S."/>
            <person name="Ravikumar R.L."/>
            <person name="Schlapbach R."/>
            <person name="Sreeman S.M."/>
            <person name="Shimizu K.K."/>
        </authorList>
    </citation>
    <scope>NUCLEOTIDE SEQUENCE</scope>
</reference>
<feature type="signal peptide" evidence="3">
    <location>
        <begin position="1"/>
        <end position="18"/>
    </location>
</feature>
<dbReference type="PROSITE" id="PS51473">
    <property type="entry name" value="GNK2"/>
    <property type="match status" value="1"/>
</dbReference>
<gene>
    <name evidence="5" type="primary">gb07670</name>
    <name evidence="5" type="ORF">PR202_gb07670</name>
</gene>
<accession>A0AAV5ECP9</accession>
<feature type="domain" description="Gnk2-homologous" evidence="4">
    <location>
        <begin position="7"/>
        <end position="115"/>
    </location>
</feature>
<dbReference type="AlphaFoldDB" id="A0AAV5ECP9"/>
<dbReference type="EMBL" id="BQKI01000074">
    <property type="protein sequence ID" value="GJN20307.1"/>
    <property type="molecule type" value="Genomic_DNA"/>
</dbReference>
<evidence type="ECO:0000256" key="3">
    <source>
        <dbReference type="SAM" id="SignalP"/>
    </source>
</evidence>
<evidence type="ECO:0000256" key="2">
    <source>
        <dbReference type="ARBA" id="ARBA00022737"/>
    </source>
</evidence>
<keyword evidence="1 3" id="KW-0732">Signal</keyword>
<dbReference type="Gene3D" id="3.30.430.20">
    <property type="entry name" value="Gnk2 domain, C-X8-C-X2-C motif"/>
    <property type="match status" value="1"/>
</dbReference>